<keyword evidence="6" id="KW-0472">Membrane</keyword>
<organism evidence="8 9">
    <name type="scientific">Bacteriovorax stolpii</name>
    <name type="common">Bdellovibrio stolpii</name>
    <dbReference type="NCBI Taxonomy" id="960"/>
    <lineage>
        <taxon>Bacteria</taxon>
        <taxon>Pseudomonadati</taxon>
        <taxon>Bdellovibrionota</taxon>
        <taxon>Bacteriovoracia</taxon>
        <taxon>Bacteriovoracales</taxon>
        <taxon>Bacteriovoracaceae</taxon>
        <taxon>Bacteriovorax</taxon>
    </lineage>
</organism>
<dbReference type="RefSeq" id="WP_102243980.1">
    <property type="nucleotide sequence ID" value="NZ_CP025704.1"/>
</dbReference>
<evidence type="ECO:0000313" key="8">
    <source>
        <dbReference type="EMBL" id="AUN98689.1"/>
    </source>
</evidence>
<evidence type="ECO:0000313" key="9">
    <source>
        <dbReference type="Proteomes" id="UP000235584"/>
    </source>
</evidence>
<dbReference type="GO" id="GO:0005886">
    <property type="term" value="C:plasma membrane"/>
    <property type="evidence" value="ECO:0007669"/>
    <property type="project" value="UniProtKB-SubCell"/>
</dbReference>
<keyword evidence="3" id="KW-1003">Cell membrane</keyword>
<proteinExistence type="inferred from homology"/>
<keyword evidence="7" id="KW-0813">Transport</keyword>
<dbReference type="GO" id="GO:0022857">
    <property type="term" value="F:transmembrane transporter activity"/>
    <property type="evidence" value="ECO:0007669"/>
    <property type="project" value="InterPro"/>
</dbReference>
<dbReference type="Pfam" id="PF02472">
    <property type="entry name" value="ExbD"/>
    <property type="match status" value="1"/>
</dbReference>
<evidence type="ECO:0000256" key="4">
    <source>
        <dbReference type="ARBA" id="ARBA00022692"/>
    </source>
</evidence>
<keyword evidence="7" id="KW-0653">Protein transport</keyword>
<keyword evidence="9" id="KW-1185">Reference proteome</keyword>
<dbReference type="OrthoDB" id="9793581at2"/>
<accession>A0A2K9NT40</accession>
<dbReference type="GO" id="GO:0015031">
    <property type="term" value="P:protein transport"/>
    <property type="evidence" value="ECO:0007669"/>
    <property type="project" value="UniProtKB-KW"/>
</dbReference>
<evidence type="ECO:0000256" key="5">
    <source>
        <dbReference type="ARBA" id="ARBA00022989"/>
    </source>
</evidence>
<comment type="similarity">
    <text evidence="2 7">Belongs to the ExbD/TolR family.</text>
</comment>
<evidence type="ECO:0000256" key="1">
    <source>
        <dbReference type="ARBA" id="ARBA00004162"/>
    </source>
</evidence>
<name>A0A2K9NT40_BACTC</name>
<evidence type="ECO:0000256" key="7">
    <source>
        <dbReference type="RuleBase" id="RU003879"/>
    </source>
</evidence>
<evidence type="ECO:0000256" key="3">
    <source>
        <dbReference type="ARBA" id="ARBA00022475"/>
    </source>
</evidence>
<reference evidence="8 9" key="1">
    <citation type="submission" date="2018-01" db="EMBL/GenBank/DDBJ databases">
        <title>Complete genome sequence of Bacteriovorax stolpii DSM12778.</title>
        <authorList>
            <person name="Tang B."/>
            <person name="Chang J."/>
        </authorList>
    </citation>
    <scope>NUCLEOTIDE SEQUENCE [LARGE SCALE GENOMIC DNA]</scope>
    <source>
        <strain evidence="8 9">DSM 12778</strain>
    </source>
</reference>
<dbReference type="EMBL" id="CP025704">
    <property type="protein sequence ID" value="AUN98689.1"/>
    <property type="molecule type" value="Genomic_DNA"/>
</dbReference>
<dbReference type="PANTHER" id="PTHR30558">
    <property type="entry name" value="EXBD MEMBRANE COMPONENT OF PMF-DRIVEN MACROMOLECULE IMPORT SYSTEM"/>
    <property type="match status" value="1"/>
</dbReference>
<keyword evidence="5" id="KW-1133">Transmembrane helix</keyword>
<sequence length="141" mass="15031">MSMKVGNDDNDEDIVADINMTPLIDVMLVLLIIFMVSSTAALESGMDIELPKTALTNEKKEAEILVISLGKDGKVAVQGKAVVPEEITRKIASELKNLKTDSVILEGDTAANLGRAVELMDMAKVAGAKNFSIAAEEGKKN</sequence>
<comment type="subcellular location">
    <subcellularLocation>
        <location evidence="1">Cell membrane</location>
        <topology evidence="1">Single-pass membrane protein</topology>
    </subcellularLocation>
    <subcellularLocation>
        <location evidence="7">Cell membrane</location>
        <topology evidence="7">Single-pass type II membrane protein</topology>
    </subcellularLocation>
</comment>
<evidence type="ECO:0000256" key="6">
    <source>
        <dbReference type="ARBA" id="ARBA00023136"/>
    </source>
</evidence>
<evidence type="ECO:0000256" key="2">
    <source>
        <dbReference type="ARBA" id="ARBA00005811"/>
    </source>
</evidence>
<dbReference type="KEGG" id="bsto:C0V70_11365"/>
<keyword evidence="4 7" id="KW-0812">Transmembrane</keyword>
<gene>
    <name evidence="8" type="ORF">C0V70_11365</name>
</gene>
<protein>
    <submittedName>
        <fullName evidence="8">Biopolymer transporter ExbD</fullName>
    </submittedName>
</protein>
<dbReference type="InterPro" id="IPR003400">
    <property type="entry name" value="ExbD"/>
</dbReference>
<dbReference type="Proteomes" id="UP000235584">
    <property type="component" value="Chromosome"/>
</dbReference>
<dbReference type="AlphaFoldDB" id="A0A2K9NT40"/>
<dbReference type="Gene3D" id="3.30.420.270">
    <property type="match status" value="1"/>
</dbReference>